<proteinExistence type="predicted"/>
<sequence>MTELTFALLKYGFLILLWVFVWLAVRSLHKDIESFSPRPSRSRRRKERHAARKAAAPAVPVTGGAPVVAPSPASESPRRNPRTSAPAPAQQQRPAASQGPSLLVIIDGPLAGSSVPLTGEAITLGRAASNTVVLDDEFVSSHHARVYADPRSGQWAIEDLGSTNGTVVNNQRLTVPTVLPARVPVRIGATTFELR</sequence>
<keyword evidence="3" id="KW-1133">Transmembrane helix</keyword>
<evidence type="ECO:0000313" key="6">
    <source>
        <dbReference type="Proteomes" id="UP000235034"/>
    </source>
</evidence>
<feature type="compositionally biased region" description="Basic residues" evidence="2">
    <location>
        <begin position="40"/>
        <end position="52"/>
    </location>
</feature>
<evidence type="ECO:0000259" key="4">
    <source>
        <dbReference type="PROSITE" id="PS50006"/>
    </source>
</evidence>
<comment type="caution">
    <text evidence="5">The sequence shown here is derived from an EMBL/GenBank/DDBJ whole genome shotgun (WGS) entry which is preliminary data.</text>
</comment>
<dbReference type="Gene3D" id="2.60.200.20">
    <property type="match status" value="1"/>
</dbReference>
<keyword evidence="1" id="KW-0597">Phosphoprotein</keyword>
<keyword evidence="3" id="KW-0472">Membrane</keyword>
<dbReference type="AlphaFoldDB" id="A0A2N5J4V5"/>
<evidence type="ECO:0000256" key="2">
    <source>
        <dbReference type="SAM" id="MobiDB-lite"/>
    </source>
</evidence>
<protein>
    <submittedName>
        <fullName evidence="5">FHA domain-containing protein</fullName>
    </submittedName>
</protein>
<evidence type="ECO:0000313" key="5">
    <source>
        <dbReference type="EMBL" id="PLS29241.1"/>
    </source>
</evidence>
<dbReference type="InterPro" id="IPR008984">
    <property type="entry name" value="SMAD_FHA_dom_sf"/>
</dbReference>
<dbReference type="PANTHER" id="PTHR23308">
    <property type="entry name" value="NUCLEAR INHIBITOR OF PROTEIN PHOSPHATASE-1"/>
    <property type="match status" value="1"/>
</dbReference>
<dbReference type="OrthoDB" id="277520at2"/>
<organism evidence="5 6">
    <name type="scientific">Bifidobacterium parmae</name>
    <dbReference type="NCBI Taxonomy" id="361854"/>
    <lineage>
        <taxon>Bacteria</taxon>
        <taxon>Bacillati</taxon>
        <taxon>Actinomycetota</taxon>
        <taxon>Actinomycetes</taxon>
        <taxon>Bifidobacteriales</taxon>
        <taxon>Bifidobacteriaceae</taxon>
        <taxon>Bifidobacterium</taxon>
    </lineage>
</organism>
<dbReference type="InterPro" id="IPR000253">
    <property type="entry name" value="FHA_dom"/>
</dbReference>
<evidence type="ECO:0000256" key="3">
    <source>
        <dbReference type="SAM" id="Phobius"/>
    </source>
</evidence>
<feature type="transmembrane region" description="Helical" evidence="3">
    <location>
        <begin position="6"/>
        <end position="25"/>
    </location>
</feature>
<dbReference type="SUPFAM" id="SSF49879">
    <property type="entry name" value="SMAD/FHA domain"/>
    <property type="match status" value="1"/>
</dbReference>
<keyword evidence="6" id="KW-1185">Reference proteome</keyword>
<dbReference type="SMART" id="SM00240">
    <property type="entry name" value="FHA"/>
    <property type="match status" value="1"/>
</dbReference>
<dbReference type="EMBL" id="NMWT01000007">
    <property type="protein sequence ID" value="PLS29241.1"/>
    <property type="molecule type" value="Genomic_DNA"/>
</dbReference>
<dbReference type="Pfam" id="PF00498">
    <property type="entry name" value="FHA"/>
    <property type="match status" value="1"/>
</dbReference>
<feature type="region of interest" description="Disordered" evidence="2">
    <location>
        <begin position="34"/>
        <end position="98"/>
    </location>
</feature>
<name>A0A2N5J4V5_9BIFI</name>
<accession>A0A2N5J4V5</accession>
<keyword evidence="3" id="KW-0812">Transmembrane</keyword>
<dbReference type="PROSITE" id="PS50006">
    <property type="entry name" value="FHA_DOMAIN"/>
    <property type="match status" value="1"/>
</dbReference>
<feature type="compositionally biased region" description="Low complexity" evidence="2">
    <location>
        <begin position="53"/>
        <end position="74"/>
    </location>
</feature>
<reference evidence="5 6" key="1">
    <citation type="submission" date="2017-07" db="EMBL/GenBank/DDBJ databases">
        <title>Bifidobacterium novel species.</title>
        <authorList>
            <person name="Lugli G.A."/>
            <person name="Milani C."/>
            <person name="Duranti S."/>
            <person name="Mangifesta M."/>
        </authorList>
    </citation>
    <scope>NUCLEOTIDE SEQUENCE [LARGE SCALE GENOMIC DNA]</scope>
    <source>
        <strain evidence="5 6">77</strain>
    </source>
</reference>
<dbReference type="RefSeq" id="WP_101621858.1">
    <property type="nucleotide sequence ID" value="NZ_NMWT01000007.1"/>
</dbReference>
<feature type="compositionally biased region" description="Low complexity" evidence="2">
    <location>
        <begin position="84"/>
        <end position="98"/>
    </location>
</feature>
<evidence type="ECO:0000256" key="1">
    <source>
        <dbReference type="ARBA" id="ARBA00022553"/>
    </source>
</evidence>
<feature type="domain" description="FHA" evidence="4">
    <location>
        <begin position="122"/>
        <end position="173"/>
    </location>
</feature>
<gene>
    <name evidence="5" type="ORF">Uis4E_0661</name>
</gene>
<dbReference type="Proteomes" id="UP000235034">
    <property type="component" value="Unassembled WGS sequence"/>
</dbReference>
<dbReference type="InterPro" id="IPR050923">
    <property type="entry name" value="Cell_Proc_Reg/RNA_Proc"/>
</dbReference>